<dbReference type="Gene3D" id="3.90.70.10">
    <property type="entry name" value="Cysteine proteinases"/>
    <property type="match status" value="1"/>
</dbReference>
<organism evidence="3 4">
    <name type="scientific">Leptospira idonii</name>
    <dbReference type="NCBI Taxonomy" id="1193500"/>
    <lineage>
        <taxon>Bacteria</taxon>
        <taxon>Pseudomonadati</taxon>
        <taxon>Spirochaetota</taxon>
        <taxon>Spirochaetia</taxon>
        <taxon>Leptospirales</taxon>
        <taxon>Leptospiraceae</taxon>
        <taxon>Leptospira</taxon>
    </lineage>
</organism>
<feature type="non-terminal residue" evidence="3">
    <location>
        <position position="726"/>
    </location>
</feature>
<dbReference type="SMART" id="SM00645">
    <property type="entry name" value="Pept_C1"/>
    <property type="match status" value="1"/>
</dbReference>
<dbReference type="PROSITE" id="PS50853">
    <property type="entry name" value="FN3"/>
    <property type="match status" value="1"/>
</dbReference>
<dbReference type="InterPro" id="IPR003961">
    <property type="entry name" value="FN3_dom"/>
</dbReference>
<dbReference type="GO" id="GO:0006508">
    <property type="term" value="P:proteolysis"/>
    <property type="evidence" value="ECO:0007669"/>
    <property type="project" value="UniProtKB-KW"/>
</dbReference>
<dbReference type="InterPro" id="IPR000668">
    <property type="entry name" value="Peptidase_C1A_C"/>
</dbReference>
<keyword evidence="3" id="KW-0378">Hydrolase</keyword>
<dbReference type="RefSeq" id="WP_135760515.1">
    <property type="nucleotide sequence ID" value="NZ_RQHW01000035.1"/>
</dbReference>
<evidence type="ECO:0000259" key="2">
    <source>
        <dbReference type="PROSITE" id="PS50853"/>
    </source>
</evidence>
<comment type="similarity">
    <text evidence="1">Belongs to the peptidase C1 family.</text>
</comment>
<dbReference type="EMBL" id="RQHW01000035">
    <property type="protein sequence ID" value="TGN19111.1"/>
    <property type="molecule type" value="Genomic_DNA"/>
</dbReference>
<keyword evidence="3" id="KW-0645">Protease</keyword>
<dbReference type="SUPFAM" id="SSF49265">
    <property type="entry name" value="Fibronectin type III"/>
    <property type="match status" value="1"/>
</dbReference>
<dbReference type="SMART" id="SM00060">
    <property type="entry name" value="FN3"/>
    <property type="match status" value="3"/>
</dbReference>
<comment type="caution">
    <text evidence="3">The sequence shown here is derived from an EMBL/GenBank/DDBJ whole genome shotgun (WGS) entry which is preliminary data.</text>
</comment>
<evidence type="ECO:0000313" key="3">
    <source>
        <dbReference type="EMBL" id="TGN19111.1"/>
    </source>
</evidence>
<sequence length="726" mass="79101">MKQSAKPFLSVNLKFTVFSFFISALLWAPLFAQEFDPNSVRSSDCRPGKYQCGYLPASKEIQDTIPLKRDFNSFDEIPSSVDLSSKMPPVGNQGQQSSCVAWATGYAIKSYLAADQGKSANYDPPFKNGGQGKNVFSPAFIYNQQNGGKDEGLYYYKTMDFLVKSGVAPWSSMPYSEKDYRTQPKDAVKKEALQYRIKSYTRLNFKKPDEIKRVLAQGNVVLIGMTIDDGFYNLKGSQVYDANSGQDYGGHAMTIVGYDDNKTSKSGKKGAFKLQNSWGTSWGDKGFGWVSYAILAKTGQESYALVDPPKTTTVDPAVTTTTVTPTLPLLPPADIKASRGEFDSKIVLTWSASQGAVSYLIQRRATNTSKYDNLAYANLPTYTDSAVSPDSAYIYRVVSYSTTESSFPSKDIEGYTSESSTTSGQLGQVVGLQAQTFLSGNSPRVSLTWSEIDGATAYSIARIENTKAWKIIGSSKSGSFTDASPVVGKANSYKVVATRSGSNAGEWSDSVAVEVANKEVAPDKIASVTVSNGEFADKIILAWAPAPGATIYYIYRFNNAREQFGPFKTTGTSFEDTDAGLKDGGYHAYTIFAGNSAGYSKQSDYVYGYVNQGTTKRAAGVTLSPPQNLTGSVSSKDNKVNLKWNAVKDTYEYYVYRKKVTADDKGKHADFKFLTQVPAKSTQFSENFPGEPGELFLYSIRSKAELGSESADSNVVSVFLNKAPSP</sequence>
<dbReference type="AlphaFoldDB" id="A0A4R9LZP5"/>
<name>A0A4R9LZP5_9LEPT</name>
<dbReference type="InterPro" id="IPR025660">
    <property type="entry name" value="Pept_his_AS"/>
</dbReference>
<dbReference type="OrthoDB" id="3648721at2"/>
<dbReference type="InterPro" id="IPR038765">
    <property type="entry name" value="Papain-like_cys_pep_sf"/>
</dbReference>
<dbReference type="InterPro" id="IPR013128">
    <property type="entry name" value="Peptidase_C1A"/>
</dbReference>
<feature type="domain" description="Fibronectin type-III" evidence="2">
    <location>
        <begin position="331"/>
        <end position="419"/>
    </location>
</feature>
<dbReference type="SUPFAM" id="SSF54001">
    <property type="entry name" value="Cysteine proteinases"/>
    <property type="match status" value="1"/>
</dbReference>
<dbReference type="InterPro" id="IPR013783">
    <property type="entry name" value="Ig-like_fold"/>
</dbReference>
<accession>A0A4R9LZP5</accession>
<keyword evidence="4" id="KW-1185">Reference proteome</keyword>
<dbReference type="Gene3D" id="2.60.40.10">
    <property type="entry name" value="Immunoglobulins"/>
    <property type="match status" value="4"/>
</dbReference>
<dbReference type="Proteomes" id="UP000298058">
    <property type="component" value="Unassembled WGS sequence"/>
</dbReference>
<dbReference type="Pfam" id="PF00112">
    <property type="entry name" value="Peptidase_C1"/>
    <property type="match status" value="1"/>
</dbReference>
<dbReference type="PROSITE" id="PS00639">
    <property type="entry name" value="THIOL_PROTEASE_HIS"/>
    <property type="match status" value="1"/>
</dbReference>
<dbReference type="CDD" id="cd00063">
    <property type="entry name" value="FN3"/>
    <property type="match status" value="1"/>
</dbReference>
<proteinExistence type="inferred from homology"/>
<dbReference type="GO" id="GO:0008234">
    <property type="term" value="F:cysteine-type peptidase activity"/>
    <property type="evidence" value="ECO:0007669"/>
    <property type="project" value="InterPro"/>
</dbReference>
<dbReference type="PANTHER" id="PTHR12411">
    <property type="entry name" value="CYSTEINE PROTEASE FAMILY C1-RELATED"/>
    <property type="match status" value="1"/>
</dbReference>
<evidence type="ECO:0000256" key="1">
    <source>
        <dbReference type="ARBA" id="ARBA00008455"/>
    </source>
</evidence>
<dbReference type="CDD" id="cd02619">
    <property type="entry name" value="Peptidase_C1"/>
    <property type="match status" value="1"/>
</dbReference>
<reference evidence="3" key="1">
    <citation type="journal article" date="2019" name="PLoS Negl. Trop. Dis.">
        <title>Revisiting the worldwide diversity of Leptospira species in the environment.</title>
        <authorList>
            <person name="Vincent A.T."/>
            <person name="Schiettekatte O."/>
            <person name="Bourhy P."/>
            <person name="Veyrier F.J."/>
            <person name="Picardeau M."/>
        </authorList>
    </citation>
    <scope>NUCLEOTIDE SEQUENCE [LARGE SCALE GENOMIC DNA]</scope>
    <source>
        <strain evidence="3">201300427</strain>
    </source>
</reference>
<protein>
    <submittedName>
        <fullName evidence="3">Cysteine protease</fullName>
    </submittedName>
</protein>
<evidence type="ECO:0000313" key="4">
    <source>
        <dbReference type="Proteomes" id="UP000298058"/>
    </source>
</evidence>
<dbReference type="InterPro" id="IPR036116">
    <property type="entry name" value="FN3_sf"/>
</dbReference>
<gene>
    <name evidence="3" type="ORF">EHS15_10435</name>
</gene>